<organism evidence="1 2">
    <name type="scientific">Aminobacter ciceronei</name>
    <dbReference type="NCBI Taxonomy" id="150723"/>
    <lineage>
        <taxon>Bacteria</taxon>
        <taxon>Pseudomonadati</taxon>
        <taxon>Pseudomonadota</taxon>
        <taxon>Alphaproteobacteria</taxon>
        <taxon>Hyphomicrobiales</taxon>
        <taxon>Phyllobacteriaceae</taxon>
        <taxon>Aminobacter</taxon>
    </lineage>
</organism>
<evidence type="ECO:0000313" key="1">
    <source>
        <dbReference type="EMBL" id="MBA9021445.1"/>
    </source>
</evidence>
<comment type="caution">
    <text evidence="1">The sequence shown here is derived from an EMBL/GenBank/DDBJ whole genome shotgun (WGS) entry which is preliminary data.</text>
</comment>
<dbReference type="RefSeq" id="WP_246787058.1">
    <property type="nucleotide sequence ID" value="NZ_JACJHY010000016.1"/>
</dbReference>
<protein>
    <submittedName>
        <fullName evidence="1">Uncharacterized protein</fullName>
    </submittedName>
</protein>
<keyword evidence="2" id="KW-1185">Reference proteome</keyword>
<dbReference type="Proteomes" id="UP000587524">
    <property type="component" value="Unassembled WGS sequence"/>
</dbReference>
<evidence type="ECO:0000313" key="2">
    <source>
        <dbReference type="Proteomes" id="UP000587524"/>
    </source>
</evidence>
<name>A0ABR6C8V2_9HYPH</name>
<accession>A0ABR6C8V2</accession>
<reference evidence="1 2" key="1">
    <citation type="submission" date="2020-08" db="EMBL/GenBank/DDBJ databases">
        <title>Genomic Encyclopedia of Type Strains, Phase IV (KMG-IV): sequencing the most valuable type-strain genomes for metagenomic binning, comparative biology and taxonomic classification.</title>
        <authorList>
            <person name="Goeker M."/>
        </authorList>
    </citation>
    <scope>NUCLEOTIDE SEQUENCE [LARGE SCALE GENOMIC DNA]</scope>
    <source>
        <strain evidence="1 2">DSM 17455</strain>
    </source>
</reference>
<sequence>MTETPNCGVDFAWAAATPHMEGTLLLLLSGAYIGFLPDHYAEESVANAICSSCCPSA</sequence>
<proteinExistence type="predicted"/>
<dbReference type="EMBL" id="JACJHZ010000016">
    <property type="protein sequence ID" value="MBA9021445.1"/>
    <property type="molecule type" value="Genomic_DNA"/>
</dbReference>
<gene>
    <name evidence="1" type="ORF">HNQ97_003451</name>
</gene>